<dbReference type="Proteomes" id="UP001143910">
    <property type="component" value="Unassembled WGS sequence"/>
</dbReference>
<dbReference type="EMBL" id="JANJQO010002179">
    <property type="protein sequence ID" value="KAJ2967827.1"/>
    <property type="molecule type" value="Genomic_DNA"/>
</dbReference>
<organism evidence="1 2">
    <name type="scientific">Zarea fungicola</name>
    <dbReference type="NCBI Taxonomy" id="93591"/>
    <lineage>
        <taxon>Eukaryota</taxon>
        <taxon>Fungi</taxon>
        <taxon>Dikarya</taxon>
        <taxon>Ascomycota</taxon>
        <taxon>Pezizomycotina</taxon>
        <taxon>Sordariomycetes</taxon>
        <taxon>Hypocreomycetidae</taxon>
        <taxon>Hypocreales</taxon>
        <taxon>Cordycipitaceae</taxon>
        <taxon>Zarea</taxon>
    </lineage>
</organism>
<gene>
    <name evidence="1" type="ORF">NQ176_g9480</name>
</gene>
<name>A0ACC1MLD8_9HYPO</name>
<proteinExistence type="predicted"/>
<reference evidence="1" key="1">
    <citation type="submission" date="2022-08" db="EMBL/GenBank/DDBJ databases">
        <title>Genome Sequence of Lecanicillium fungicola.</title>
        <authorList>
            <person name="Buettner E."/>
        </authorList>
    </citation>
    <scope>NUCLEOTIDE SEQUENCE</scope>
    <source>
        <strain evidence="1">Babe33</strain>
    </source>
</reference>
<evidence type="ECO:0000313" key="1">
    <source>
        <dbReference type="EMBL" id="KAJ2967827.1"/>
    </source>
</evidence>
<protein>
    <submittedName>
        <fullName evidence="1">Uncharacterized protein</fullName>
    </submittedName>
</protein>
<keyword evidence="2" id="KW-1185">Reference proteome</keyword>
<accession>A0ACC1MLD8</accession>
<evidence type="ECO:0000313" key="2">
    <source>
        <dbReference type="Proteomes" id="UP001143910"/>
    </source>
</evidence>
<sequence length="216" mass="25149">MKHPDFRNGPSSEAELADIMAAAEDWGFNKNCLYCFLIRRNVGMEHRMTMHRATKKKCQELDAYKQKAAAERRGLPPILTPAKILPEGEEKTALWSTEDGEKRLRELEETKRLRIKAHQALPSKQITMLPTIPEEDEDQSDVEEERRCYDYFDEPHVLAHQFLQADSQRLHIYGRIFRGSFIPRKYLQGAIKISFTESPYSLAVKEMGRLLSVYYN</sequence>
<comment type="caution">
    <text evidence="1">The sequence shown here is derived from an EMBL/GenBank/DDBJ whole genome shotgun (WGS) entry which is preliminary data.</text>
</comment>